<feature type="compositionally biased region" description="Basic and acidic residues" evidence="1">
    <location>
        <begin position="165"/>
        <end position="174"/>
    </location>
</feature>
<proteinExistence type="predicted"/>
<keyword evidence="3" id="KW-1185">Reference proteome</keyword>
<gene>
    <name evidence="2" type="ORF">SI8410_12016913</name>
</gene>
<dbReference type="InterPro" id="IPR025322">
    <property type="entry name" value="PADRE_dom"/>
</dbReference>
<feature type="compositionally biased region" description="Basic residues" evidence="1">
    <location>
        <begin position="93"/>
        <end position="105"/>
    </location>
</feature>
<evidence type="ECO:0000256" key="1">
    <source>
        <dbReference type="SAM" id="MobiDB-lite"/>
    </source>
</evidence>
<dbReference type="OrthoDB" id="1856818at2759"/>
<dbReference type="PANTHER" id="PTHR33052">
    <property type="entry name" value="DUF4228 DOMAIN PROTEIN-RELATED"/>
    <property type="match status" value="1"/>
</dbReference>
<sequence>MGNSVRCCLACVLPCGTLDVVRVVHLGGRVEEFSRRVTAGEVLRGNPGHVLSNPCSQGVLRRTLISSPRSELRRGSIYFLIPEASLQQERRSKAMRRTNRRKASKKAAGASEALPAAIPLERKTNAAGGGGVSPAEKEPAVAGEGLSTVAHEERKPAYRRHLWRPRLESVSEEA</sequence>
<dbReference type="Pfam" id="PF14009">
    <property type="entry name" value="PADRE"/>
    <property type="match status" value="1"/>
</dbReference>
<name>A0A7I8LAF6_SPIIN</name>
<protein>
    <submittedName>
        <fullName evidence="2">Uncharacterized protein</fullName>
    </submittedName>
</protein>
<evidence type="ECO:0000313" key="2">
    <source>
        <dbReference type="EMBL" id="CAA7406235.1"/>
    </source>
</evidence>
<dbReference type="Proteomes" id="UP000663760">
    <property type="component" value="Chromosome 12"/>
</dbReference>
<accession>A0A7I8LAF6</accession>
<evidence type="ECO:0000313" key="3">
    <source>
        <dbReference type="Proteomes" id="UP000663760"/>
    </source>
</evidence>
<reference evidence="2" key="1">
    <citation type="submission" date="2020-02" db="EMBL/GenBank/DDBJ databases">
        <authorList>
            <person name="Scholz U."/>
            <person name="Mascher M."/>
            <person name="Fiebig A."/>
        </authorList>
    </citation>
    <scope>NUCLEOTIDE SEQUENCE</scope>
</reference>
<dbReference type="EMBL" id="LR746275">
    <property type="protein sequence ID" value="CAA7406235.1"/>
    <property type="molecule type" value="Genomic_DNA"/>
</dbReference>
<feature type="region of interest" description="Disordered" evidence="1">
    <location>
        <begin position="88"/>
        <end position="174"/>
    </location>
</feature>
<organism evidence="2 3">
    <name type="scientific">Spirodela intermedia</name>
    <name type="common">Intermediate duckweed</name>
    <dbReference type="NCBI Taxonomy" id="51605"/>
    <lineage>
        <taxon>Eukaryota</taxon>
        <taxon>Viridiplantae</taxon>
        <taxon>Streptophyta</taxon>
        <taxon>Embryophyta</taxon>
        <taxon>Tracheophyta</taxon>
        <taxon>Spermatophyta</taxon>
        <taxon>Magnoliopsida</taxon>
        <taxon>Liliopsida</taxon>
        <taxon>Araceae</taxon>
        <taxon>Lemnoideae</taxon>
        <taxon>Spirodela</taxon>
    </lineage>
</organism>
<dbReference type="AlphaFoldDB" id="A0A7I8LAF6"/>